<name>A0A839HV04_9BURK</name>
<comment type="caution">
    <text evidence="1">The sequence shown here is derived from an EMBL/GenBank/DDBJ whole genome shotgun (WGS) entry which is preliminary data.</text>
</comment>
<protein>
    <submittedName>
        <fullName evidence="1">DUF1631 family protein</fullName>
    </submittedName>
</protein>
<accession>A0A839HV04</accession>
<dbReference type="EMBL" id="JACIVI010000002">
    <property type="protein sequence ID" value="MBB1162174.1"/>
    <property type="molecule type" value="Genomic_DNA"/>
</dbReference>
<evidence type="ECO:0000313" key="2">
    <source>
        <dbReference type="Proteomes" id="UP000586093"/>
    </source>
</evidence>
<reference evidence="1 2" key="1">
    <citation type="submission" date="2020-08" db="EMBL/GenBank/DDBJ databases">
        <title>Aquariorum lacteus gen. nov., sp. nov., a new member of the family Comamonadaceae, isolated from freshwater aquarium.</title>
        <authorList>
            <person name="Chun S.-J."/>
        </authorList>
    </citation>
    <scope>NUCLEOTIDE SEQUENCE [LARGE SCALE GENOMIC DNA]</scope>
    <source>
        <strain evidence="1 2">SJAQ100</strain>
    </source>
</reference>
<dbReference type="RefSeq" id="WP_182663817.1">
    <property type="nucleotide sequence ID" value="NZ_JACIVI010000002.1"/>
</dbReference>
<dbReference type="AlphaFoldDB" id="A0A839HV04"/>
<sequence>MTAEAPDCSNNLHLIVLPALPGWIESLSRGVIQTLPRLAQDGVPVATCVELEAVVRRHEALWAAEAARALLEWPERPMRYLPRPALRLLHDEAEVEISAALMRLAEAIEHQQGTRLKRLRHLLAGPHSGRDPSWDPVQPEGLLGVLWRSSAVLDLPAGSRYALLQAAAGSLIELVGTALAFLERELSSTLSTDPNMPWPQAAADRLRWALPGGAPPSGVPLHRAGTLDSLRLRIQPQGEVVGPVIARSLRELDQMLRRVVDVPDRSFGPQDAGRVSNRVLARLPEIHAFARHETDRQIVEMIARLFEVICNDAQLPLPVRHSIEQLQLPVLRIALAEPRLLDSDRHPAWLLIDCIGRHTIGFTLADDPRLHRAVEGIDHVCTRLAAHERADARAFQAALDALTRIFRAELALELESRCADRQRLRREQKLERIQARQRRRTLARLIEVQQTEGVRVDPLLRNFLFAALPRAIAQLTLDETEQSLRLHALQAALDPLIDRIKGASTAKKADQLQRDLPILLEVLRQGCVEAGVSESQREAVFESIRRSPPRLEGLAAEPADPPPGGASVDPPLASFFDLGHPLDEPHPKAASRAPRGWLQTLQPGDWCRLPVEGRWRVMRLVEAGDAGEPWLFSEALLDRCHAFTRRALDRMIRAGLAGPYERRSLLERAVDGLLDESD</sequence>
<organism evidence="1 2">
    <name type="scientific">Aquariibacter albus</name>
    <dbReference type="NCBI Taxonomy" id="2759899"/>
    <lineage>
        <taxon>Bacteria</taxon>
        <taxon>Pseudomonadati</taxon>
        <taxon>Pseudomonadota</taxon>
        <taxon>Betaproteobacteria</taxon>
        <taxon>Burkholderiales</taxon>
        <taxon>Sphaerotilaceae</taxon>
        <taxon>Aquariibacter</taxon>
    </lineage>
</organism>
<dbReference type="Proteomes" id="UP000586093">
    <property type="component" value="Unassembled WGS sequence"/>
</dbReference>
<dbReference type="Pfam" id="PF07793">
    <property type="entry name" value="DUF1631"/>
    <property type="match status" value="1"/>
</dbReference>
<proteinExistence type="predicted"/>
<evidence type="ECO:0000313" key="1">
    <source>
        <dbReference type="EMBL" id="MBB1162174.1"/>
    </source>
</evidence>
<keyword evidence="2" id="KW-1185">Reference proteome</keyword>
<gene>
    <name evidence="1" type="ORF">H4F90_09285</name>
</gene>
<dbReference type="InterPro" id="IPR012434">
    <property type="entry name" value="DUF1631"/>
</dbReference>